<dbReference type="Pfam" id="PF17759">
    <property type="entry name" value="tRNA_synthFbeta"/>
    <property type="match status" value="1"/>
</dbReference>
<comment type="similarity">
    <text evidence="3">Belongs to the phenylalanyl-tRNA synthetase beta subunit family. Type 2 subfamily.</text>
</comment>
<dbReference type="Pfam" id="PF18262">
    <property type="entry name" value="PhetRS_B1"/>
    <property type="match status" value="1"/>
</dbReference>
<evidence type="ECO:0000256" key="3">
    <source>
        <dbReference type="ARBA" id="ARBA00007438"/>
    </source>
</evidence>
<dbReference type="InterPro" id="IPR045864">
    <property type="entry name" value="aa-tRNA-synth_II/BPL/LPL"/>
</dbReference>
<evidence type="ECO:0000256" key="15">
    <source>
        <dbReference type="ARBA" id="ARBA00033189"/>
    </source>
</evidence>
<dbReference type="Pfam" id="PF03484">
    <property type="entry name" value="B5"/>
    <property type="match status" value="1"/>
</dbReference>
<evidence type="ECO:0000259" key="17">
    <source>
        <dbReference type="PROSITE" id="PS51483"/>
    </source>
</evidence>
<keyword evidence="19" id="KW-1185">Reference proteome</keyword>
<dbReference type="Gene3D" id="3.30.930.10">
    <property type="entry name" value="Bira Bifunctional Protein, Domain 2"/>
    <property type="match status" value="1"/>
</dbReference>
<protein>
    <recommendedName>
        <fullName evidence="6">Phenylalanine--tRNA ligase beta subunit</fullName>
        <ecNumber evidence="5">6.1.1.20</ecNumber>
    </recommendedName>
    <alternativeName>
        <fullName evidence="15">Phenylalanyl-tRNA synthetase beta subunit</fullName>
    </alternativeName>
</protein>
<evidence type="ECO:0000256" key="13">
    <source>
        <dbReference type="ARBA" id="ARBA00022917"/>
    </source>
</evidence>
<accession>A0A8H7WK35</accession>
<dbReference type="SUPFAM" id="SSF56037">
    <property type="entry name" value="PheT/TilS domain"/>
    <property type="match status" value="1"/>
</dbReference>
<dbReference type="GO" id="GO:0006432">
    <property type="term" value="P:phenylalanyl-tRNA aminoacylation"/>
    <property type="evidence" value="ECO:0007669"/>
    <property type="project" value="InterPro"/>
</dbReference>
<keyword evidence="14" id="KW-0030">Aminoacyl-tRNA synthetase</keyword>
<evidence type="ECO:0000256" key="12">
    <source>
        <dbReference type="ARBA" id="ARBA00022842"/>
    </source>
</evidence>
<evidence type="ECO:0000256" key="16">
    <source>
        <dbReference type="ARBA" id="ARBA00049255"/>
    </source>
</evidence>
<reference evidence="18" key="1">
    <citation type="submission" date="2021-02" db="EMBL/GenBank/DDBJ databases">
        <title>Genome sequence Cadophora malorum strain M34.</title>
        <authorList>
            <person name="Stefanovic E."/>
            <person name="Vu D."/>
            <person name="Scully C."/>
            <person name="Dijksterhuis J."/>
            <person name="Roader J."/>
            <person name="Houbraken J."/>
        </authorList>
    </citation>
    <scope>NUCLEOTIDE SEQUENCE</scope>
    <source>
        <strain evidence="18">M34</strain>
    </source>
</reference>
<dbReference type="SMART" id="SM00873">
    <property type="entry name" value="B3_4"/>
    <property type="match status" value="1"/>
</dbReference>
<evidence type="ECO:0000256" key="7">
    <source>
        <dbReference type="ARBA" id="ARBA00022490"/>
    </source>
</evidence>
<comment type="cofactor">
    <cofactor evidence="1">
        <name>Mg(2+)</name>
        <dbReference type="ChEBI" id="CHEBI:18420"/>
    </cofactor>
</comment>
<gene>
    <name evidence="18" type="ORF">IFR04_000703</name>
</gene>
<dbReference type="FunFam" id="3.50.40.10:FF:000002">
    <property type="entry name" value="phenylalanine--tRNA ligase beta subunit"/>
    <property type="match status" value="1"/>
</dbReference>
<name>A0A8H7WK35_9HELO</name>
<dbReference type="InterPro" id="IPR045060">
    <property type="entry name" value="Phe-tRNA-ligase_IIc_bsu"/>
</dbReference>
<dbReference type="NCBIfam" id="TIGR00471">
    <property type="entry name" value="pheT_arch"/>
    <property type="match status" value="1"/>
</dbReference>
<dbReference type="EC" id="6.1.1.20" evidence="5"/>
<evidence type="ECO:0000256" key="6">
    <source>
        <dbReference type="ARBA" id="ARBA00017032"/>
    </source>
</evidence>
<evidence type="ECO:0000256" key="11">
    <source>
        <dbReference type="ARBA" id="ARBA00022840"/>
    </source>
</evidence>
<evidence type="ECO:0000256" key="10">
    <source>
        <dbReference type="ARBA" id="ARBA00022741"/>
    </source>
</evidence>
<dbReference type="PROSITE" id="PS51483">
    <property type="entry name" value="B5"/>
    <property type="match status" value="1"/>
</dbReference>
<evidence type="ECO:0000256" key="8">
    <source>
        <dbReference type="ARBA" id="ARBA00022598"/>
    </source>
</evidence>
<dbReference type="Proteomes" id="UP000664132">
    <property type="component" value="Unassembled WGS sequence"/>
</dbReference>
<dbReference type="InterPro" id="IPR005147">
    <property type="entry name" value="tRNA_synthase_B5-dom"/>
</dbReference>
<sequence length="598" mass="67858">MPTISVDKAELYKALGQEYTTAEFEELCFEFGIELDEDTSNSERPIVNGKQAPAELKIEIPANRYDMLCFEGIALMLNIFREKTPLPNYKLVAPKSGKIQTITVHPDTLKVRPYVSGSILRNVKFTQEAYDSFISLQDKLHQNLARNRTLVAIGTHDLDTVKGPFTYEALPPKDIKFKPLNQTKEMNAEEMMQFYENDKHLGKYLHIIRDKPVYPVIYDSQRIVCSMPPIINGDHSKITLNTTNVFIEMTGTDRTKLEIVNNIIVSMFSQYCSEPFTIEPVKIISEHNNETRQTPDLSPRTAEAEVDYINNCCGLQESPERICQLLTKMCYTAKPSSKDKNIIEVSVPPTRADVLHQCDIMEDVAIAYGFNNLPRTSPNKASTIAQPLMINKLGDIVRQETAMAGWSEVMPLILCSHDENFGWLNRKDDGTTAVRLANPKTAEYQVVRTSLLPGLLKTIRENKKHSVPIKVFEVSDVAFKDESLERKSRNERHFAAAWYGKTSGFEVVHGLLDRVLLMLKTAFVTHEEGLEGKKVDGYWIEEIDEPTFFAGHAAAIYLRVNGRAERIGEFGILHPTVLDKFELRYPVSTLEINLEVFL</sequence>
<dbReference type="GO" id="GO:0003723">
    <property type="term" value="F:RNA binding"/>
    <property type="evidence" value="ECO:0007669"/>
    <property type="project" value="InterPro"/>
</dbReference>
<dbReference type="FunFam" id="3.30.930.10:FF:000052">
    <property type="entry name" value="Phenylalanyl-tRNA synthetase, beta subunit"/>
    <property type="match status" value="1"/>
</dbReference>
<evidence type="ECO:0000256" key="2">
    <source>
        <dbReference type="ARBA" id="ARBA00004496"/>
    </source>
</evidence>
<dbReference type="SUPFAM" id="SSF55681">
    <property type="entry name" value="Class II aaRS and biotin synthetases"/>
    <property type="match status" value="1"/>
</dbReference>
<dbReference type="GO" id="GO:0000287">
    <property type="term" value="F:magnesium ion binding"/>
    <property type="evidence" value="ECO:0007669"/>
    <property type="project" value="InterPro"/>
</dbReference>
<evidence type="ECO:0000313" key="18">
    <source>
        <dbReference type="EMBL" id="KAG4426237.1"/>
    </source>
</evidence>
<dbReference type="InterPro" id="IPR009061">
    <property type="entry name" value="DNA-bd_dom_put_sf"/>
</dbReference>
<comment type="subcellular location">
    <subcellularLocation>
        <location evidence="2">Cytoplasm</location>
    </subcellularLocation>
</comment>
<dbReference type="PANTHER" id="PTHR10947">
    <property type="entry name" value="PHENYLALANYL-TRNA SYNTHETASE BETA CHAIN AND LEUCINE-RICH REPEAT-CONTAINING PROTEIN 47"/>
    <property type="match status" value="1"/>
</dbReference>
<keyword evidence="9" id="KW-0479">Metal-binding</keyword>
<dbReference type="InterPro" id="IPR040659">
    <property type="entry name" value="PhetRS_B1"/>
</dbReference>
<evidence type="ECO:0000256" key="4">
    <source>
        <dbReference type="ARBA" id="ARBA00011209"/>
    </source>
</evidence>
<dbReference type="CDD" id="cd00769">
    <property type="entry name" value="PheRS_beta_core"/>
    <property type="match status" value="1"/>
</dbReference>
<dbReference type="GO" id="GO:0009328">
    <property type="term" value="C:phenylalanine-tRNA ligase complex"/>
    <property type="evidence" value="ECO:0007669"/>
    <property type="project" value="TreeGrafter"/>
</dbReference>
<evidence type="ECO:0000256" key="5">
    <source>
        <dbReference type="ARBA" id="ARBA00012814"/>
    </source>
</evidence>
<keyword evidence="10" id="KW-0547">Nucleotide-binding</keyword>
<dbReference type="InterPro" id="IPR005146">
    <property type="entry name" value="B3/B4_tRNA-bd"/>
</dbReference>
<evidence type="ECO:0000256" key="1">
    <source>
        <dbReference type="ARBA" id="ARBA00001946"/>
    </source>
</evidence>
<dbReference type="Gene3D" id="3.50.40.10">
    <property type="entry name" value="Phenylalanyl-trna Synthetase, Chain B, domain 3"/>
    <property type="match status" value="1"/>
</dbReference>
<comment type="caution">
    <text evidence="18">The sequence shown here is derived from an EMBL/GenBank/DDBJ whole genome shotgun (WGS) entry which is preliminary data.</text>
</comment>
<dbReference type="Gene3D" id="3.30.56.10">
    <property type="match status" value="2"/>
</dbReference>
<proteinExistence type="inferred from homology"/>
<evidence type="ECO:0000256" key="14">
    <source>
        <dbReference type="ARBA" id="ARBA00023146"/>
    </source>
</evidence>
<dbReference type="AlphaFoldDB" id="A0A8H7WK35"/>
<organism evidence="18 19">
    <name type="scientific">Cadophora malorum</name>
    <dbReference type="NCBI Taxonomy" id="108018"/>
    <lineage>
        <taxon>Eukaryota</taxon>
        <taxon>Fungi</taxon>
        <taxon>Dikarya</taxon>
        <taxon>Ascomycota</taxon>
        <taxon>Pezizomycotina</taxon>
        <taxon>Leotiomycetes</taxon>
        <taxon>Helotiales</taxon>
        <taxon>Ploettnerulaceae</taxon>
        <taxon>Cadophora</taxon>
    </lineage>
</organism>
<dbReference type="FunFam" id="3.30.56.10:FF:000004">
    <property type="entry name" value="Phenylalanyl-tRNA synthetase, beta subunit"/>
    <property type="match status" value="1"/>
</dbReference>
<dbReference type="InterPro" id="IPR041616">
    <property type="entry name" value="PheRS_beta_core"/>
</dbReference>
<dbReference type="SMART" id="SM00874">
    <property type="entry name" value="B5"/>
    <property type="match status" value="1"/>
</dbReference>
<evidence type="ECO:0000256" key="9">
    <source>
        <dbReference type="ARBA" id="ARBA00022723"/>
    </source>
</evidence>
<keyword evidence="7" id="KW-0963">Cytoplasm</keyword>
<keyword evidence="11" id="KW-0067">ATP-binding</keyword>
<dbReference type="FunFam" id="3.30.56.10:FF:000006">
    <property type="entry name" value="Phenylalanyl-tRNA synthetase subunit beta"/>
    <property type="match status" value="1"/>
</dbReference>
<dbReference type="PANTHER" id="PTHR10947:SF0">
    <property type="entry name" value="PHENYLALANINE--TRNA LIGASE BETA SUBUNIT"/>
    <property type="match status" value="1"/>
</dbReference>
<keyword evidence="13" id="KW-0648">Protein biosynthesis</keyword>
<dbReference type="InterPro" id="IPR020825">
    <property type="entry name" value="Phe-tRNA_synthase-like_B3/B4"/>
</dbReference>
<dbReference type="EMBL" id="JAFJYH010000004">
    <property type="protein sequence ID" value="KAG4426237.1"/>
    <property type="molecule type" value="Genomic_DNA"/>
</dbReference>
<evidence type="ECO:0000313" key="19">
    <source>
        <dbReference type="Proteomes" id="UP000664132"/>
    </source>
</evidence>
<keyword evidence="12" id="KW-0460">Magnesium</keyword>
<dbReference type="OrthoDB" id="1698572at2759"/>
<dbReference type="InterPro" id="IPR004531">
    <property type="entry name" value="Phe-tRNA-synth_IIc_bsu_arc_euk"/>
</dbReference>
<dbReference type="Pfam" id="PF03483">
    <property type="entry name" value="B3_4"/>
    <property type="match status" value="1"/>
</dbReference>
<dbReference type="GO" id="GO:0004826">
    <property type="term" value="F:phenylalanine-tRNA ligase activity"/>
    <property type="evidence" value="ECO:0007669"/>
    <property type="project" value="UniProtKB-EC"/>
</dbReference>
<comment type="subunit">
    <text evidence="4">Tetramer of two alpha and two beta subunits.</text>
</comment>
<keyword evidence="8" id="KW-0436">Ligase</keyword>
<dbReference type="SUPFAM" id="SSF46955">
    <property type="entry name" value="Putative DNA-binding domain"/>
    <property type="match status" value="2"/>
</dbReference>
<dbReference type="GO" id="GO:0005524">
    <property type="term" value="F:ATP binding"/>
    <property type="evidence" value="ECO:0007669"/>
    <property type="project" value="UniProtKB-KW"/>
</dbReference>
<comment type="catalytic activity">
    <reaction evidence="16">
        <text>tRNA(Phe) + L-phenylalanine + ATP = L-phenylalanyl-tRNA(Phe) + AMP + diphosphate + H(+)</text>
        <dbReference type="Rhea" id="RHEA:19413"/>
        <dbReference type="Rhea" id="RHEA-COMP:9668"/>
        <dbReference type="Rhea" id="RHEA-COMP:9699"/>
        <dbReference type="ChEBI" id="CHEBI:15378"/>
        <dbReference type="ChEBI" id="CHEBI:30616"/>
        <dbReference type="ChEBI" id="CHEBI:33019"/>
        <dbReference type="ChEBI" id="CHEBI:58095"/>
        <dbReference type="ChEBI" id="CHEBI:78442"/>
        <dbReference type="ChEBI" id="CHEBI:78531"/>
        <dbReference type="ChEBI" id="CHEBI:456215"/>
        <dbReference type="EC" id="6.1.1.20"/>
    </reaction>
</comment>
<feature type="domain" description="B5" evidence="17">
    <location>
        <begin position="297"/>
        <end position="375"/>
    </location>
</feature>